<evidence type="ECO:0000256" key="2">
    <source>
        <dbReference type="SAM" id="Coils"/>
    </source>
</evidence>
<dbReference type="PRINTS" id="PR01438">
    <property type="entry name" value="UNVRSLSTRESS"/>
</dbReference>
<proteinExistence type="inferred from homology"/>
<comment type="similarity">
    <text evidence="1">Belongs to the universal stress protein A family.</text>
</comment>
<dbReference type="CDD" id="cd23659">
    <property type="entry name" value="USP_At3g01520-like"/>
    <property type="match status" value="1"/>
</dbReference>
<evidence type="ECO:0000259" key="3">
    <source>
        <dbReference type="Pfam" id="PF00582"/>
    </source>
</evidence>
<dbReference type="AlphaFoldDB" id="A0A6J4QC63"/>
<dbReference type="InterPro" id="IPR006015">
    <property type="entry name" value="Universal_stress_UspA"/>
</dbReference>
<dbReference type="EMBL" id="CADCVD010000038">
    <property type="protein sequence ID" value="CAA9436089.1"/>
    <property type="molecule type" value="Genomic_DNA"/>
</dbReference>
<feature type="domain" description="UspA" evidence="3">
    <location>
        <begin position="7"/>
        <end position="152"/>
    </location>
</feature>
<evidence type="ECO:0000313" key="4">
    <source>
        <dbReference type="EMBL" id="CAA9436089.1"/>
    </source>
</evidence>
<evidence type="ECO:0000256" key="1">
    <source>
        <dbReference type="ARBA" id="ARBA00008791"/>
    </source>
</evidence>
<organism evidence="4">
    <name type="scientific">uncultured Rubrobacteraceae bacterium</name>
    <dbReference type="NCBI Taxonomy" id="349277"/>
    <lineage>
        <taxon>Bacteria</taxon>
        <taxon>Bacillati</taxon>
        <taxon>Actinomycetota</taxon>
        <taxon>Rubrobacteria</taxon>
        <taxon>Rubrobacterales</taxon>
        <taxon>Rubrobacteraceae</taxon>
        <taxon>environmental samples</taxon>
    </lineage>
</organism>
<dbReference type="Pfam" id="PF00582">
    <property type="entry name" value="Usp"/>
    <property type="match status" value="1"/>
</dbReference>
<accession>A0A6J4QC63</accession>
<dbReference type="InterPro" id="IPR006016">
    <property type="entry name" value="UspA"/>
</dbReference>
<name>A0A6J4QC63_9ACTN</name>
<protein>
    <submittedName>
        <fullName evidence="4">Universal stress protein UspA and related nucleotide-binding proteins</fullName>
    </submittedName>
</protein>
<dbReference type="InterPro" id="IPR014729">
    <property type="entry name" value="Rossmann-like_a/b/a_fold"/>
</dbReference>
<dbReference type="SUPFAM" id="SSF52402">
    <property type="entry name" value="Adenine nucleotide alpha hydrolases-like"/>
    <property type="match status" value="1"/>
</dbReference>
<dbReference type="Gene3D" id="3.40.50.620">
    <property type="entry name" value="HUPs"/>
    <property type="match status" value="1"/>
</dbReference>
<dbReference type="PANTHER" id="PTHR46268">
    <property type="entry name" value="STRESS RESPONSE PROTEIN NHAX"/>
    <property type="match status" value="1"/>
</dbReference>
<feature type="coiled-coil region" evidence="2">
    <location>
        <begin position="59"/>
        <end position="90"/>
    </location>
</feature>
<reference evidence="4" key="1">
    <citation type="submission" date="2020-02" db="EMBL/GenBank/DDBJ databases">
        <authorList>
            <person name="Meier V. D."/>
        </authorList>
    </citation>
    <scope>NUCLEOTIDE SEQUENCE</scope>
    <source>
        <strain evidence="4">AVDCRST_MAG37</strain>
    </source>
</reference>
<keyword evidence="2" id="KW-0175">Coiled coil</keyword>
<sequence>MSIFPAKILLATDGSEDAELALSTAVDMAGCTNSELHIVTAAQGSPDPVYATHEMGFRYETYEEAMTAVREDAQKTLDEQVAKIEEAGGEVAGAHLVTHERRDQAIVHLADEIGAGLIVMGSRGLGGLKRALMGSVSDSVVRHAHCPVLIVRHQA</sequence>
<dbReference type="PANTHER" id="PTHR46268:SF6">
    <property type="entry name" value="UNIVERSAL STRESS PROTEIN UP12"/>
    <property type="match status" value="1"/>
</dbReference>
<gene>
    <name evidence="4" type="ORF">AVDCRST_MAG37-975</name>
</gene>